<dbReference type="RefSeq" id="WP_230475701.1">
    <property type="nucleotide sequence ID" value="NZ_CP072842.1"/>
</dbReference>
<reference evidence="2 3" key="1">
    <citation type="journal article" date="2021" name="Int. J. Syst. Evol. Microbiol.">
        <title>Faecalibacter bovis sp. nov., isolated from cow faeces.</title>
        <authorList>
            <person name="Li F."/>
            <person name="Zhao W."/>
            <person name="Hong Q."/>
            <person name="Shao Q."/>
            <person name="Song J."/>
            <person name="Yang S."/>
        </authorList>
    </citation>
    <scope>NUCLEOTIDE SEQUENCE [LARGE SCALE GENOMIC DNA]</scope>
    <source>
        <strain evidence="2 3">ZY171143</strain>
    </source>
</reference>
<dbReference type="Proteomes" id="UP000672011">
    <property type="component" value="Chromosome"/>
</dbReference>
<keyword evidence="3" id="KW-1185">Reference proteome</keyword>
<evidence type="ECO:0000313" key="2">
    <source>
        <dbReference type="EMBL" id="QTV05072.1"/>
    </source>
</evidence>
<dbReference type="EMBL" id="CP072842">
    <property type="protein sequence ID" value="QTV05072.1"/>
    <property type="molecule type" value="Genomic_DNA"/>
</dbReference>
<feature type="chain" id="PRO_5047152542" description="Lipoprotein" evidence="1">
    <location>
        <begin position="21"/>
        <end position="179"/>
    </location>
</feature>
<feature type="signal peptide" evidence="1">
    <location>
        <begin position="1"/>
        <end position="20"/>
    </location>
</feature>
<name>A0ABX7XBA2_9FLAO</name>
<dbReference type="PROSITE" id="PS51257">
    <property type="entry name" value="PROKAR_LIPOPROTEIN"/>
    <property type="match status" value="1"/>
</dbReference>
<proteinExistence type="predicted"/>
<evidence type="ECO:0000256" key="1">
    <source>
        <dbReference type="SAM" id="SignalP"/>
    </source>
</evidence>
<accession>A0ABX7XBA2</accession>
<organism evidence="2 3">
    <name type="scientific">Faecalibacter bovis</name>
    <dbReference type="NCBI Taxonomy" id="2898187"/>
    <lineage>
        <taxon>Bacteria</taxon>
        <taxon>Pseudomonadati</taxon>
        <taxon>Bacteroidota</taxon>
        <taxon>Flavobacteriia</taxon>
        <taxon>Flavobacteriales</taxon>
        <taxon>Weeksellaceae</taxon>
        <taxon>Faecalibacter</taxon>
    </lineage>
</organism>
<protein>
    <recommendedName>
        <fullName evidence="4">Lipoprotein</fullName>
    </recommendedName>
</protein>
<keyword evidence="1" id="KW-0732">Signal</keyword>
<evidence type="ECO:0008006" key="4">
    <source>
        <dbReference type="Google" id="ProtNLM"/>
    </source>
</evidence>
<sequence>MKNLILLLFTSLFLISCATAPSALIPQSFTSNSDDGMIVGTIAFENKKPIFNQYFFHYLGENDKSISSGKMITIRPKQMVAMKFKPDFFDENKAVYYFSITEVQGKYRFATLRLHENGGYIQSHGQVPINIDFKIEKGKVKYLGEIYFNYRDGILKLNDKKERDIPKFKEKYPNLNITE</sequence>
<gene>
    <name evidence="2" type="ORF">J9309_09750</name>
</gene>
<evidence type="ECO:0000313" key="3">
    <source>
        <dbReference type="Proteomes" id="UP000672011"/>
    </source>
</evidence>
<reference evidence="3" key="2">
    <citation type="submission" date="2021-04" db="EMBL/GenBank/DDBJ databases">
        <title>Taxonomy of Flavobacteriaceae bacterium ZY171143.</title>
        <authorList>
            <person name="Li F."/>
        </authorList>
    </citation>
    <scope>NUCLEOTIDE SEQUENCE [LARGE SCALE GENOMIC DNA]</scope>
    <source>
        <strain evidence="3">ZY171143</strain>
    </source>
</reference>